<feature type="non-terminal residue" evidence="1">
    <location>
        <position position="27"/>
    </location>
</feature>
<sequence length="27" mass="2844">MGCWQVRQPPRQLTPLAAAAFGPGGHP</sequence>
<evidence type="ECO:0000313" key="2">
    <source>
        <dbReference type="EMBL" id="CAF4623092.1"/>
    </source>
</evidence>
<organism evidence="1 3">
    <name type="scientific">Didymodactylos carnosus</name>
    <dbReference type="NCBI Taxonomy" id="1234261"/>
    <lineage>
        <taxon>Eukaryota</taxon>
        <taxon>Metazoa</taxon>
        <taxon>Spiralia</taxon>
        <taxon>Gnathifera</taxon>
        <taxon>Rotifera</taxon>
        <taxon>Eurotatoria</taxon>
        <taxon>Bdelloidea</taxon>
        <taxon>Philodinida</taxon>
        <taxon>Philodinidae</taxon>
        <taxon>Didymodactylos</taxon>
    </lineage>
</organism>
<protein>
    <submittedName>
        <fullName evidence="1">Uncharacterized protein</fullName>
    </submittedName>
</protein>
<dbReference type="Proteomes" id="UP000681722">
    <property type="component" value="Unassembled WGS sequence"/>
</dbReference>
<evidence type="ECO:0000313" key="1">
    <source>
        <dbReference type="EMBL" id="CAF1665366.1"/>
    </source>
</evidence>
<dbReference type="EMBL" id="CAJNOQ010058029">
    <property type="protein sequence ID" value="CAF1665366.1"/>
    <property type="molecule type" value="Genomic_DNA"/>
</dbReference>
<proteinExistence type="predicted"/>
<comment type="caution">
    <text evidence="1">The sequence shown here is derived from an EMBL/GenBank/DDBJ whole genome shotgun (WGS) entry which is preliminary data.</text>
</comment>
<dbReference type="Proteomes" id="UP000663829">
    <property type="component" value="Unassembled WGS sequence"/>
</dbReference>
<gene>
    <name evidence="1" type="ORF">GPM918_LOCUS46123</name>
    <name evidence="2" type="ORF">SRO942_LOCUS49600</name>
</gene>
<dbReference type="EMBL" id="CAJOBC010134160">
    <property type="protein sequence ID" value="CAF4623092.1"/>
    <property type="molecule type" value="Genomic_DNA"/>
</dbReference>
<dbReference type="AlphaFoldDB" id="A0A816FRZ3"/>
<accession>A0A816FRZ3</accession>
<reference evidence="1" key="1">
    <citation type="submission" date="2021-02" db="EMBL/GenBank/DDBJ databases">
        <authorList>
            <person name="Nowell W R."/>
        </authorList>
    </citation>
    <scope>NUCLEOTIDE SEQUENCE</scope>
</reference>
<keyword evidence="3" id="KW-1185">Reference proteome</keyword>
<name>A0A816FRZ3_9BILA</name>
<evidence type="ECO:0000313" key="3">
    <source>
        <dbReference type="Proteomes" id="UP000663829"/>
    </source>
</evidence>